<gene>
    <name evidence="2" type="ORF">DCMF_24165</name>
</gene>
<dbReference type="Gene3D" id="3.60.15.10">
    <property type="entry name" value="Ribonuclease Z/Hydroxyacylglutathione hydrolase-like"/>
    <property type="match status" value="1"/>
</dbReference>
<evidence type="ECO:0000259" key="1">
    <source>
        <dbReference type="SMART" id="SM00849"/>
    </source>
</evidence>
<evidence type="ECO:0000313" key="2">
    <source>
        <dbReference type="EMBL" id="ATW27435.1"/>
    </source>
</evidence>
<dbReference type="KEGG" id="fwa:DCMF_24165"/>
<feature type="domain" description="Metallo-beta-lactamase" evidence="1">
    <location>
        <begin position="23"/>
        <end position="234"/>
    </location>
</feature>
<dbReference type="RefSeq" id="WP_148136792.1">
    <property type="nucleotide sequence ID" value="NZ_CP017634.1"/>
</dbReference>
<name>A0A3G1KYZ4_FORW1</name>
<dbReference type="InterPro" id="IPR050662">
    <property type="entry name" value="Sec-metab_biosynth-thioest"/>
</dbReference>
<dbReference type="InterPro" id="IPR036388">
    <property type="entry name" value="WH-like_DNA-bd_sf"/>
</dbReference>
<dbReference type="Gene3D" id="1.10.10.10">
    <property type="entry name" value="Winged helix-like DNA-binding domain superfamily/Winged helix DNA-binding domain"/>
    <property type="match status" value="1"/>
</dbReference>
<dbReference type="AlphaFoldDB" id="A0A3G1KYZ4"/>
<keyword evidence="2" id="KW-0378">Hydrolase</keyword>
<sequence>MIEKVYHNIYKIEIPLPNSPLKATNAYFIRGKGRNLLIDTGFNRSECLDAMKKGIQEIEFSMENTDLFITHIHADHSGLAGHLATPATNVYCGNYCAQALTDGNSSLLGYYQDYIQQSGLYDEGFSIDLSLHPGYKYASDKIPKVNVIKDGDEIEVGDFSFRCIDTTGHAPDHMCLYEPKHRLLFSGDHILGKTTPNNTIWDAPWAITYDYLGAYLRNLDKIAALEIEVALPGHRMILRDCHQRIEELKMHHQNRLGNILEILGKEKMNGVEVASKMKWDIRAKSWTEFPPEQKIFATGEALSHLTHLVFRDILVKEMCHGVVFYSVPSGRPRPHSHPDKQAQD</sequence>
<keyword evidence="3" id="KW-1185">Reference proteome</keyword>
<dbReference type="PANTHER" id="PTHR23131:SF4">
    <property type="entry name" value="METALLO-BETA-LACTAMASE SUPERFAMILY POTEIN"/>
    <property type="match status" value="1"/>
</dbReference>
<dbReference type="SUPFAM" id="SSF56281">
    <property type="entry name" value="Metallo-hydrolase/oxidoreductase"/>
    <property type="match status" value="1"/>
</dbReference>
<reference evidence="2 3" key="1">
    <citation type="submission" date="2016-10" db="EMBL/GenBank/DDBJ databases">
        <title>Complete Genome Sequence of Peptococcaceae strain DCMF.</title>
        <authorList>
            <person name="Edwards R.J."/>
            <person name="Holland S.I."/>
            <person name="Deshpande N.P."/>
            <person name="Wong Y.K."/>
            <person name="Ertan H."/>
            <person name="Manefield M."/>
            <person name="Russell T.L."/>
            <person name="Lee M.J."/>
        </authorList>
    </citation>
    <scope>NUCLEOTIDE SEQUENCE [LARGE SCALE GENOMIC DNA]</scope>
    <source>
        <strain evidence="2 3">DCMF</strain>
    </source>
</reference>
<dbReference type="OrthoDB" id="9761531at2"/>
<dbReference type="GO" id="GO:0016787">
    <property type="term" value="F:hydrolase activity"/>
    <property type="evidence" value="ECO:0007669"/>
    <property type="project" value="UniProtKB-KW"/>
</dbReference>
<dbReference type="EMBL" id="CP017634">
    <property type="protein sequence ID" value="ATW27435.1"/>
    <property type="molecule type" value="Genomic_DNA"/>
</dbReference>
<dbReference type="InterPro" id="IPR001279">
    <property type="entry name" value="Metallo-B-lactamas"/>
</dbReference>
<dbReference type="Proteomes" id="UP000323521">
    <property type="component" value="Chromosome"/>
</dbReference>
<organism evidence="2 3">
    <name type="scientific">Formimonas warabiya</name>
    <dbReference type="NCBI Taxonomy" id="1761012"/>
    <lineage>
        <taxon>Bacteria</taxon>
        <taxon>Bacillati</taxon>
        <taxon>Bacillota</taxon>
        <taxon>Clostridia</taxon>
        <taxon>Eubacteriales</taxon>
        <taxon>Peptococcaceae</taxon>
        <taxon>Candidatus Formimonas</taxon>
    </lineage>
</organism>
<evidence type="ECO:0000313" key="3">
    <source>
        <dbReference type="Proteomes" id="UP000323521"/>
    </source>
</evidence>
<dbReference type="PANTHER" id="PTHR23131">
    <property type="entry name" value="ENDORIBONUCLEASE LACTB2"/>
    <property type="match status" value="1"/>
</dbReference>
<protein>
    <submittedName>
        <fullName evidence="2">MBL fold metallo-hydrolase</fullName>
    </submittedName>
</protein>
<proteinExistence type="predicted"/>
<accession>A0A3G1KYZ4</accession>
<dbReference type="Pfam" id="PF00753">
    <property type="entry name" value="Lactamase_B"/>
    <property type="match status" value="1"/>
</dbReference>
<dbReference type="SMART" id="SM00849">
    <property type="entry name" value="Lactamase_B"/>
    <property type="match status" value="1"/>
</dbReference>
<dbReference type="InterPro" id="IPR036866">
    <property type="entry name" value="RibonucZ/Hydroxyglut_hydro"/>
</dbReference>